<dbReference type="GeneID" id="106816820"/>
<comment type="subcellular location">
    <subcellularLocation>
        <location evidence="1">Nucleus</location>
    </subcellularLocation>
</comment>
<evidence type="ECO:0000256" key="4">
    <source>
        <dbReference type="ARBA" id="ARBA00023125"/>
    </source>
</evidence>
<accession>A0ABM1EXL7</accession>
<keyword evidence="5" id="KW-0804">Transcription</keyword>
<dbReference type="PANTHER" id="PTHR33096">
    <property type="entry name" value="CXC2 DOMAIN-CONTAINING PROTEIN"/>
    <property type="match status" value="1"/>
</dbReference>
<keyword evidence="6" id="KW-0539">Nucleus</keyword>
<evidence type="ECO:0000313" key="8">
    <source>
        <dbReference type="RefSeq" id="XP_014676938.1"/>
    </source>
</evidence>
<dbReference type="RefSeq" id="XP_014676938.1">
    <property type="nucleotide sequence ID" value="XM_014821452.1"/>
</dbReference>
<evidence type="ECO:0000313" key="7">
    <source>
        <dbReference type="Proteomes" id="UP000695022"/>
    </source>
</evidence>
<dbReference type="PANTHER" id="PTHR33096:SF1">
    <property type="entry name" value="CXC1-LIKE CYSTEINE CLUSTER ASSOCIATED WITH KDZ TRANSPOSASES DOMAIN-CONTAINING PROTEIN"/>
    <property type="match status" value="1"/>
</dbReference>
<protein>
    <submittedName>
        <fullName evidence="8">Uncharacterized protein LOC106816820</fullName>
    </submittedName>
</protein>
<dbReference type="Pfam" id="PF02946">
    <property type="entry name" value="GTF2I"/>
    <property type="match status" value="1"/>
</dbReference>
<organism evidence="7 8">
    <name type="scientific">Priapulus caudatus</name>
    <name type="common">Priapulid worm</name>
    <dbReference type="NCBI Taxonomy" id="37621"/>
    <lineage>
        <taxon>Eukaryota</taxon>
        <taxon>Metazoa</taxon>
        <taxon>Ecdysozoa</taxon>
        <taxon>Scalidophora</taxon>
        <taxon>Priapulida</taxon>
        <taxon>Priapulimorpha</taxon>
        <taxon>Priapulimorphida</taxon>
        <taxon>Priapulidae</taxon>
        <taxon>Priapulus</taxon>
    </lineage>
</organism>
<evidence type="ECO:0000256" key="1">
    <source>
        <dbReference type="ARBA" id="ARBA00004123"/>
    </source>
</evidence>
<sequence length="179" mass="20356">MHNGEGMERLWSYLRRFNRITKEMTPDHHRVALLDDALLHYSEYLRNQMGETLMHRYIKAQTTGSNCDQELEQLTSSLSVLIYNEHSCRVISTMLRARMSTSPCRLNKLAHASRKPMARLPYELVDAGIIGCEGLPPGVLLKRASNYGHRCLERILVESEKIKFVIFPHGASGAATTSQ</sequence>
<proteinExistence type="predicted"/>
<dbReference type="Proteomes" id="UP000695022">
    <property type="component" value="Unplaced"/>
</dbReference>
<evidence type="ECO:0000256" key="2">
    <source>
        <dbReference type="ARBA" id="ARBA00022737"/>
    </source>
</evidence>
<dbReference type="SUPFAM" id="SSF117773">
    <property type="entry name" value="GTF2I-like repeat"/>
    <property type="match status" value="1"/>
</dbReference>
<reference evidence="8" key="1">
    <citation type="submission" date="2025-08" db="UniProtKB">
        <authorList>
            <consortium name="RefSeq"/>
        </authorList>
    </citation>
    <scope>IDENTIFICATION</scope>
</reference>
<evidence type="ECO:0000256" key="5">
    <source>
        <dbReference type="ARBA" id="ARBA00023163"/>
    </source>
</evidence>
<keyword evidence="7" id="KW-1185">Reference proteome</keyword>
<dbReference type="Gene3D" id="3.90.1460.10">
    <property type="entry name" value="GTF2I-like"/>
    <property type="match status" value="1"/>
</dbReference>
<gene>
    <name evidence="8" type="primary">LOC106816820</name>
</gene>
<dbReference type="InterPro" id="IPR004212">
    <property type="entry name" value="GTF2I"/>
</dbReference>
<dbReference type="InterPro" id="IPR036647">
    <property type="entry name" value="GTF2I-like_rpt_sf"/>
</dbReference>
<evidence type="ECO:0000256" key="6">
    <source>
        <dbReference type="ARBA" id="ARBA00023242"/>
    </source>
</evidence>
<keyword evidence="2" id="KW-0677">Repeat</keyword>
<keyword evidence="3" id="KW-0805">Transcription regulation</keyword>
<keyword evidence="4" id="KW-0238">DNA-binding</keyword>
<name>A0ABM1EXL7_PRICU</name>
<dbReference type="PROSITE" id="PS51139">
    <property type="entry name" value="GTF2I"/>
    <property type="match status" value="1"/>
</dbReference>
<evidence type="ECO:0000256" key="3">
    <source>
        <dbReference type="ARBA" id="ARBA00023015"/>
    </source>
</evidence>